<comment type="similarity">
    <text evidence="1">Belongs to the sulfotransferase 1 family.</text>
</comment>
<dbReference type="AlphaFoldDB" id="A0A482VDR7"/>
<dbReference type="SUPFAM" id="SSF52540">
    <property type="entry name" value="P-loop containing nucleoside triphosphate hydrolases"/>
    <property type="match status" value="1"/>
</dbReference>
<keyword evidence="2" id="KW-0808">Transferase</keyword>
<dbReference type="Pfam" id="PF00685">
    <property type="entry name" value="Sulfotransfer_1"/>
    <property type="match status" value="1"/>
</dbReference>
<reference evidence="4 5" key="1">
    <citation type="submission" date="2017-03" db="EMBL/GenBank/DDBJ databases">
        <title>Genome of the blue death feigning beetle - Asbolus verrucosus.</title>
        <authorList>
            <person name="Rider S.D."/>
        </authorList>
    </citation>
    <scope>NUCLEOTIDE SEQUENCE [LARGE SCALE GENOMIC DNA]</scope>
    <source>
        <strain evidence="4">Butters</strain>
        <tissue evidence="4">Head and leg muscle</tissue>
    </source>
</reference>
<proteinExistence type="inferred from homology"/>
<evidence type="ECO:0000256" key="2">
    <source>
        <dbReference type="ARBA" id="ARBA00022679"/>
    </source>
</evidence>
<keyword evidence="5" id="KW-1185">Reference proteome</keyword>
<name>A0A482VDR7_ASBVE</name>
<protein>
    <submittedName>
        <fullName evidence="4">Sulfotransfer 1 domain containing protein</fullName>
    </submittedName>
</protein>
<comment type="caution">
    <text evidence="4">The sequence shown here is derived from an EMBL/GenBank/DDBJ whole genome shotgun (WGS) entry which is preliminary data.</text>
</comment>
<dbReference type="GO" id="GO:0008146">
    <property type="term" value="F:sulfotransferase activity"/>
    <property type="evidence" value="ECO:0007669"/>
    <property type="project" value="InterPro"/>
</dbReference>
<dbReference type="OrthoDB" id="205623at2759"/>
<dbReference type="PANTHER" id="PTHR11783">
    <property type="entry name" value="SULFOTRANSFERASE SULT"/>
    <property type="match status" value="1"/>
</dbReference>
<sequence>MYLLMSAFSTIGINIDFETFWNEFKEGLGLYISKDIKQTILEVADFLGKKITDEELDTLENHLKIDNFRKNKSVNNDHLKVLGLMKNLNNSFIRKGKVGGWRDYFSDNLNVEADIWIEENLKDTDLELKTVLKVPSTV</sequence>
<gene>
    <name evidence="4" type="ORF">BDFB_012211</name>
</gene>
<evidence type="ECO:0000256" key="1">
    <source>
        <dbReference type="ARBA" id="ARBA00005771"/>
    </source>
</evidence>
<feature type="non-terminal residue" evidence="4">
    <location>
        <position position="138"/>
    </location>
</feature>
<dbReference type="InterPro" id="IPR027417">
    <property type="entry name" value="P-loop_NTPase"/>
</dbReference>
<dbReference type="Gene3D" id="3.40.50.300">
    <property type="entry name" value="P-loop containing nucleotide triphosphate hydrolases"/>
    <property type="match status" value="1"/>
</dbReference>
<dbReference type="InterPro" id="IPR000863">
    <property type="entry name" value="Sulfotransferase_dom"/>
</dbReference>
<evidence type="ECO:0000259" key="3">
    <source>
        <dbReference type="Pfam" id="PF00685"/>
    </source>
</evidence>
<dbReference type="EMBL" id="QDEB01113467">
    <property type="protein sequence ID" value="RZB41349.1"/>
    <property type="molecule type" value="Genomic_DNA"/>
</dbReference>
<feature type="domain" description="Sulfotransferase" evidence="3">
    <location>
        <begin position="33"/>
        <end position="124"/>
    </location>
</feature>
<organism evidence="4 5">
    <name type="scientific">Asbolus verrucosus</name>
    <name type="common">Desert ironclad beetle</name>
    <dbReference type="NCBI Taxonomy" id="1661398"/>
    <lineage>
        <taxon>Eukaryota</taxon>
        <taxon>Metazoa</taxon>
        <taxon>Ecdysozoa</taxon>
        <taxon>Arthropoda</taxon>
        <taxon>Hexapoda</taxon>
        <taxon>Insecta</taxon>
        <taxon>Pterygota</taxon>
        <taxon>Neoptera</taxon>
        <taxon>Endopterygota</taxon>
        <taxon>Coleoptera</taxon>
        <taxon>Polyphaga</taxon>
        <taxon>Cucujiformia</taxon>
        <taxon>Tenebrionidae</taxon>
        <taxon>Pimeliinae</taxon>
        <taxon>Asbolus</taxon>
    </lineage>
</organism>
<dbReference type="Proteomes" id="UP000292052">
    <property type="component" value="Unassembled WGS sequence"/>
</dbReference>
<evidence type="ECO:0000313" key="4">
    <source>
        <dbReference type="EMBL" id="RZB41349.1"/>
    </source>
</evidence>
<accession>A0A482VDR7</accession>
<evidence type="ECO:0000313" key="5">
    <source>
        <dbReference type="Proteomes" id="UP000292052"/>
    </source>
</evidence>